<dbReference type="InterPro" id="IPR051686">
    <property type="entry name" value="Lipoprotein_DolP"/>
</dbReference>
<dbReference type="OrthoDB" id="870892at2"/>
<accession>G2JAH7</accession>
<dbReference type="eggNOG" id="COG2823">
    <property type="taxonomic scope" value="Bacteria"/>
</dbReference>
<name>G2JAH7_9BURK</name>
<dbReference type="AlphaFoldDB" id="G2JAH7"/>
<dbReference type="PANTHER" id="PTHR34606:SF4">
    <property type="entry name" value="OUTER MEMBRANE LIPOPROTEIN DOLP"/>
    <property type="match status" value="1"/>
</dbReference>
<dbReference type="InterPro" id="IPR007055">
    <property type="entry name" value="BON_dom"/>
</dbReference>
<proteinExistence type="predicted"/>
<dbReference type="PROSITE" id="PS50914">
    <property type="entry name" value="BON"/>
    <property type="match status" value="3"/>
</dbReference>
<evidence type="ECO:0000256" key="1">
    <source>
        <dbReference type="ARBA" id="ARBA00022729"/>
    </source>
</evidence>
<dbReference type="EMBL" id="CAFB01000047">
    <property type="protein sequence ID" value="CCD29779.1"/>
    <property type="molecule type" value="Genomic_DNA"/>
</dbReference>
<evidence type="ECO:0000259" key="2">
    <source>
        <dbReference type="PROSITE" id="PS50914"/>
    </source>
</evidence>
<dbReference type="RefSeq" id="WP_006682916.1">
    <property type="nucleotide sequence ID" value="NZ_CAFB01000047.1"/>
</dbReference>
<comment type="caution">
    <text evidence="3">The sequence shown here is derived from an EMBL/GenBank/DDBJ whole genome shotgun (WGS) entry which is preliminary data.</text>
</comment>
<dbReference type="Proteomes" id="UP000054051">
    <property type="component" value="Unassembled WGS sequence"/>
</dbReference>
<keyword evidence="4" id="KW-1185">Reference proteome</keyword>
<dbReference type="PANTHER" id="PTHR34606">
    <property type="entry name" value="BON DOMAIN-CONTAINING PROTEIN"/>
    <property type="match status" value="1"/>
</dbReference>
<feature type="domain" description="BON" evidence="2">
    <location>
        <begin position="2"/>
        <end position="70"/>
    </location>
</feature>
<dbReference type="STRING" id="1070319.CAGGBEG34_20030"/>
<keyword evidence="1" id="KW-0732">Signal</keyword>
<reference evidence="3 4" key="1">
    <citation type="submission" date="2011-08" db="EMBL/GenBank/DDBJ databases">
        <title>The genome of the obligate endobacterium of an arbuscular mycorrhizal fungus reveals an interphylum network of nutritional interactions.</title>
        <authorList>
            <person name="Ghignone S."/>
            <person name="Salvioli A."/>
            <person name="Anca I."/>
            <person name="Lumini E."/>
            <person name="Ortu G."/>
            <person name="Petiti L."/>
            <person name="Cruveiller S."/>
            <person name="Bianciotto V."/>
            <person name="Piffanelli P."/>
            <person name="Lanfranco L."/>
            <person name="Bonfante P."/>
        </authorList>
    </citation>
    <scope>NUCLEOTIDE SEQUENCE [LARGE SCALE GENOMIC DNA]</scope>
    <source>
        <strain evidence="3 4">BEG34</strain>
    </source>
</reference>
<dbReference type="Gene3D" id="3.30.1340.30">
    <property type="match status" value="3"/>
</dbReference>
<feature type="domain" description="BON" evidence="2">
    <location>
        <begin position="77"/>
        <end position="145"/>
    </location>
</feature>
<dbReference type="Pfam" id="PF04972">
    <property type="entry name" value="BON"/>
    <property type="match status" value="3"/>
</dbReference>
<organism evidence="3 4">
    <name type="scientific">Candidatus Glomeribacter gigasporarum BEG34</name>
    <dbReference type="NCBI Taxonomy" id="1070319"/>
    <lineage>
        <taxon>Bacteria</taxon>
        <taxon>Pseudomonadati</taxon>
        <taxon>Pseudomonadota</taxon>
        <taxon>Betaproteobacteria</taxon>
        <taxon>Burkholderiales</taxon>
        <taxon>Burkholderiaceae</taxon>
        <taxon>Candidatus Glomeribacter</taxon>
    </lineage>
</organism>
<evidence type="ECO:0000313" key="3">
    <source>
        <dbReference type="EMBL" id="CCD29779.1"/>
    </source>
</evidence>
<gene>
    <name evidence="3" type="ORF">CAGGBEG34_20030</name>
</gene>
<dbReference type="SMART" id="SM00749">
    <property type="entry name" value="BON"/>
    <property type="match status" value="3"/>
</dbReference>
<sequence length="218" mass="24129">MKSEQLYTDVMDKLTFEPSVDASDITLRVDGAVVTLGGEVGSLFEKHAAERAVQSVSGVKGIANELRIKLTPEWQRSDTDIATAALNALKWNSAVPRDRIQVSVESGCVTLSGTVDWWYQCEAAAKAVQWLSGVKSIENHITLQSHILPRDVQSQIHREFHRHAQLDADRIQVDASGSRVTLKGEVRSWFELEEASRGAWSVPGVTHVDNQLVIHYAT</sequence>
<dbReference type="InterPro" id="IPR014004">
    <property type="entry name" value="Transpt-assoc_nodulatn_dom_bac"/>
</dbReference>
<feature type="domain" description="BON" evidence="2">
    <location>
        <begin position="148"/>
        <end position="216"/>
    </location>
</feature>
<protein>
    <submittedName>
        <fullName evidence="3">Putative osmotically-inducible protein Y</fullName>
    </submittedName>
</protein>
<evidence type="ECO:0000313" key="4">
    <source>
        <dbReference type="Proteomes" id="UP000054051"/>
    </source>
</evidence>